<feature type="region of interest" description="Disordered" evidence="1">
    <location>
        <begin position="123"/>
        <end position="207"/>
    </location>
</feature>
<feature type="domain" description="Lsm14-like N-terminal" evidence="2">
    <location>
        <begin position="1"/>
        <end position="94"/>
    </location>
</feature>
<name>A0A182RJK5_ANOFN</name>
<feature type="compositionally biased region" description="Low complexity" evidence="1">
    <location>
        <begin position="194"/>
        <end position="207"/>
    </location>
</feature>
<dbReference type="PANTHER" id="PTHR13586:SF0">
    <property type="entry name" value="TRAILER HITCH, ISOFORM H"/>
    <property type="match status" value="1"/>
</dbReference>
<dbReference type="SUPFAM" id="SSF50182">
    <property type="entry name" value="Sm-like ribonucleoproteins"/>
    <property type="match status" value="1"/>
</dbReference>
<dbReference type="InterPro" id="IPR025609">
    <property type="entry name" value="Lsm14-like_N"/>
</dbReference>
<dbReference type="CDD" id="cd01736">
    <property type="entry name" value="LSm14_N"/>
    <property type="match status" value="1"/>
</dbReference>
<reference evidence="3" key="1">
    <citation type="submission" date="2020-05" db="UniProtKB">
        <authorList>
            <consortium name="EnsemblMetazoa"/>
        </authorList>
    </citation>
    <scope>IDENTIFICATION</scope>
    <source>
        <strain evidence="3">FUMOZ</strain>
    </source>
</reference>
<dbReference type="STRING" id="62324.A0A182RJK5"/>
<organism evidence="3">
    <name type="scientific">Anopheles funestus</name>
    <name type="common">African malaria mosquito</name>
    <dbReference type="NCBI Taxonomy" id="62324"/>
    <lineage>
        <taxon>Eukaryota</taxon>
        <taxon>Metazoa</taxon>
        <taxon>Ecdysozoa</taxon>
        <taxon>Arthropoda</taxon>
        <taxon>Hexapoda</taxon>
        <taxon>Insecta</taxon>
        <taxon>Pterygota</taxon>
        <taxon>Neoptera</taxon>
        <taxon>Endopterygota</taxon>
        <taxon>Diptera</taxon>
        <taxon>Nematocera</taxon>
        <taxon>Culicoidea</taxon>
        <taxon>Culicidae</taxon>
        <taxon>Anophelinae</taxon>
        <taxon>Anopheles</taxon>
    </lineage>
</organism>
<dbReference type="GO" id="GO:0033962">
    <property type="term" value="P:P-body assembly"/>
    <property type="evidence" value="ECO:0007669"/>
    <property type="project" value="TreeGrafter"/>
</dbReference>
<dbReference type="PANTHER" id="PTHR13586">
    <property type="entry name" value="SCD6 PROTEIN-RELATED"/>
    <property type="match status" value="1"/>
</dbReference>
<dbReference type="GO" id="GO:0000932">
    <property type="term" value="C:P-body"/>
    <property type="evidence" value="ECO:0007669"/>
    <property type="project" value="TreeGrafter"/>
</dbReference>
<dbReference type="SMART" id="SM01271">
    <property type="entry name" value="LSM14"/>
    <property type="match status" value="1"/>
</dbReference>
<dbReference type="GO" id="GO:0034063">
    <property type="term" value="P:stress granule assembly"/>
    <property type="evidence" value="ECO:0007669"/>
    <property type="project" value="TreeGrafter"/>
</dbReference>
<dbReference type="EnsemblMetazoa" id="AFUN006423-RA">
    <property type="protein sequence ID" value="AFUN006423-PA"/>
    <property type="gene ID" value="AFUN006423"/>
</dbReference>
<sequence>MSCPMPEIGSCISLISKADIRYEGLLFTVDPERCTIALARVKSYGTEDRETQFPIAPQNQCYDYILFRGSDIKDIRVINNNPVPNDPAIMQMHLPPQQGPQMPMPNKLGQPSYPSQPGFMIPQMGGPPTGGPPGGPMGGGPPVTGGPMGGPPPPGHAPQMGGGGGGGGAGQPYNAFGGMNNLGDGVTDGNGTNQQQQQQQQPEQQQQALEMFTKGSKPKTDLPSGLLTNTANARAIQQQSPSAFPPTIGSTGSIGMLSASSPPSSNENDVVVNERGPSGVPTVLVALLWNAMQNSIRINGSSKVADRVREHRATCCPVRAQR</sequence>
<dbReference type="GO" id="GO:0003729">
    <property type="term" value="F:mRNA binding"/>
    <property type="evidence" value="ECO:0007669"/>
    <property type="project" value="TreeGrafter"/>
</dbReference>
<evidence type="ECO:0000256" key="1">
    <source>
        <dbReference type="SAM" id="MobiDB-lite"/>
    </source>
</evidence>
<dbReference type="VEuPathDB" id="VectorBase:AFUN2_012065"/>
<evidence type="ECO:0000259" key="2">
    <source>
        <dbReference type="SMART" id="SM01271"/>
    </source>
</evidence>
<evidence type="ECO:0000313" key="3">
    <source>
        <dbReference type="EnsemblMetazoa" id="AFUN006423-PA"/>
    </source>
</evidence>
<dbReference type="Pfam" id="PF12701">
    <property type="entry name" value="LSM14"/>
    <property type="match status" value="1"/>
</dbReference>
<protein>
    <submittedName>
        <fullName evidence="3">LSM14 domain-containing protein</fullName>
    </submittedName>
</protein>
<proteinExistence type="predicted"/>
<feature type="compositionally biased region" description="Gly residues" evidence="1">
    <location>
        <begin position="160"/>
        <end position="170"/>
    </location>
</feature>
<dbReference type="VEuPathDB" id="VectorBase:AFUN006423"/>
<feature type="region of interest" description="Disordered" evidence="1">
    <location>
        <begin position="249"/>
        <end position="271"/>
    </location>
</feature>
<feature type="compositionally biased region" description="Polar residues" evidence="1">
    <location>
        <begin position="249"/>
        <end position="268"/>
    </location>
</feature>
<feature type="compositionally biased region" description="Gly residues" evidence="1">
    <location>
        <begin position="136"/>
        <end position="148"/>
    </location>
</feature>
<dbReference type="InterPro" id="IPR010920">
    <property type="entry name" value="LSM_dom_sf"/>
</dbReference>
<dbReference type="AlphaFoldDB" id="A0A182RJK5"/>
<dbReference type="Gene3D" id="2.30.30.100">
    <property type="match status" value="1"/>
</dbReference>
<accession>A0A182RJK5</accession>